<comment type="catalytic activity">
    <reaction evidence="17">
        <text>L-threonyl-[protein] + ATP = O-phospho-L-threonyl-[protein] + ADP + H(+)</text>
        <dbReference type="Rhea" id="RHEA:46608"/>
        <dbReference type="Rhea" id="RHEA-COMP:11060"/>
        <dbReference type="Rhea" id="RHEA-COMP:11605"/>
        <dbReference type="ChEBI" id="CHEBI:15378"/>
        <dbReference type="ChEBI" id="CHEBI:30013"/>
        <dbReference type="ChEBI" id="CHEBI:30616"/>
        <dbReference type="ChEBI" id="CHEBI:61977"/>
        <dbReference type="ChEBI" id="CHEBI:456216"/>
        <dbReference type="EC" id="2.7.11.22"/>
    </reaction>
</comment>
<reference evidence="24" key="1">
    <citation type="submission" date="2018-05" db="EMBL/GenBank/DDBJ databases">
        <authorList>
            <person name="Datahose"/>
        </authorList>
    </citation>
    <scope>NUCLEOTIDE SEQUENCE</scope>
</reference>
<dbReference type="GO" id="GO:0004693">
    <property type="term" value="F:cyclin-dependent protein serine/threonine kinase activity"/>
    <property type="evidence" value="ECO:0007669"/>
    <property type="project" value="UniProtKB-EC"/>
</dbReference>
<evidence type="ECO:0000259" key="23">
    <source>
        <dbReference type="PROSITE" id="PS50011"/>
    </source>
</evidence>
<comment type="subunit">
    <text evidence="20">Interacts with MECP2.</text>
</comment>
<protein>
    <recommendedName>
        <fullName evidence="21">Cyclin-dependent kinase-like 5</fullName>
        <ecNumber evidence="6">2.7.11.22</ecNumber>
    </recommendedName>
</protein>
<gene>
    <name evidence="24" type="primary">CDKL5</name>
</gene>
<evidence type="ECO:0000256" key="13">
    <source>
        <dbReference type="ARBA" id="ARBA00022840"/>
    </source>
</evidence>
<keyword evidence="14" id="KW-0206">Cytoskeleton</keyword>
<evidence type="ECO:0000256" key="12">
    <source>
        <dbReference type="ARBA" id="ARBA00022777"/>
    </source>
</evidence>
<sequence length="911" mass="101086">MSSQETNELVAIKKFKDSEENEEVKETTLRELKMLRTLKQDNIVELKEAFRRRGKLYLVFEYVERNMLELLEEMPNGAPPDKVRSYIYQLIKAINWCHKNEIVHRDIKPENLLISSEDVLKLCDFGFARNLSEGTDANYTEYVATRWYRSPELLLGAPYGKAVDMWSVGCILGELSDGQPLFPGESEIDQLFTIQKVLGPLPAEQMKLFYNNPRFHGIRFPSVTHPQTLERRYQGILSGLMLDLMKNLLLLNPTERYLTEQSLNHPAFQPLRQAERERPPPASPNPPRSSKRKTHHHGENTVPTRSHTKSSSRRSNSKECSSLPRHGDLHHLGNESFLNGNKPAPSSLSPTLHPKGQYMSQTLNRSISSSKDLVNNNLPHLLSPKESKSKTEFDFNLGPSPKLPDQGHGVKYGHGKPSSSRSQQQHRHTFLENKTNTLQSGAEKQHSRHAHSMADSAHGSMSSSSKSSASYLSLSKSHSGLSDAKSVGNLSDGRLHPDDPNSNTTAGVGPSARFFPASCLDLNTPSGPSGPPGSPSTRHSDRSGHSPASRSSGNARMESSTLDSSSRHKSRHKSLLLDPGGPGMPSTHTLPSPHESYHYGLGYTSPFSSQQRPQRHSMYVRRERHRPHGVETAMAGLPPPGQAIPTRASSLQLLSPQLQHRTTLAGHSVSSSREDCTDDMTRVGMYHDPHVEDGASSKENRMIFTESMPRRVGSFYRGKEQEITLNETFPHLPCRTTAEAMVMNPPEPAKEKEKQGFFRAIKKKKKNGVSFPPCQSQPLKSLRRLLHLSPSSSNQGQAPPPPPPQDLRFQAPMPNPPQPSSKAGYPEGRGHADSRGHTGVSSSTQAKSRKASYPLPGQIESSWHVSALQRAEGAQFTPEQLGIKPGQNGPTFTRASRTRMPNLNDLKETAL</sequence>
<evidence type="ECO:0000256" key="7">
    <source>
        <dbReference type="ARBA" id="ARBA00022490"/>
    </source>
</evidence>
<reference evidence="24" key="3">
    <citation type="submission" date="2025-09" db="UniProtKB">
        <authorList>
            <consortium name="Ensembl"/>
        </authorList>
    </citation>
    <scope>IDENTIFICATION</scope>
</reference>
<evidence type="ECO:0000256" key="14">
    <source>
        <dbReference type="ARBA" id="ARBA00023212"/>
    </source>
</evidence>
<dbReference type="PROSITE" id="PS50011">
    <property type="entry name" value="PROTEIN_KINASE_DOM"/>
    <property type="match status" value="1"/>
</dbReference>
<evidence type="ECO:0000256" key="20">
    <source>
        <dbReference type="ARBA" id="ARBA00066155"/>
    </source>
</evidence>
<feature type="domain" description="Protein kinase" evidence="23">
    <location>
        <begin position="1"/>
        <end position="268"/>
    </location>
</feature>
<evidence type="ECO:0000313" key="25">
    <source>
        <dbReference type="Proteomes" id="UP000265100"/>
    </source>
</evidence>
<dbReference type="Pfam" id="PF00069">
    <property type="entry name" value="Pkinase"/>
    <property type="match status" value="1"/>
</dbReference>
<dbReference type="InterPro" id="IPR008271">
    <property type="entry name" value="Ser/Thr_kinase_AS"/>
</dbReference>
<dbReference type="FunFam" id="1.10.510.10:FF:000127">
    <property type="entry name" value="Putative cyclin-dependent kinase-like 5"/>
    <property type="match status" value="1"/>
</dbReference>
<keyword evidence="15" id="KW-0539">Nucleus</keyword>
<dbReference type="FunFam" id="3.30.200.20:FF:001093">
    <property type="entry name" value="Cyclin-dependent kinase-like 5"/>
    <property type="match status" value="1"/>
</dbReference>
<keyword evidence="12" id="KW-0418">Kinase</keyword>
<evidence type="ECO:0000256" key="15">
    <source>
        <dbReference type="ARBA" id="ARBA00023242"/>
    </source>
</evidence>
<keyword evidence="25" id="KW-1185">Reference proteome</keyword>
<dbReference type="Proteomes" id="UP000265100">
    <property type="component" value="Chromosome 1"/>
</dbReference>
<name>A0A3P8QM22_ASTCA</name>
<evidence type="ECO:0000256" key="2">
    <source>
        <dbReference type="ARBA" id="ARBA00004120"/>
    </source>
</evidence>
<proteinExistence type="inferred from homology"/>
<evidence type="ECO:0000256" key="18">
    <source>
        <dbReference type="ARBA" id="ARBA00048367"/>
    </source>
</evidence>
<dbReference type="GO" id="GO:0005813">
    <property type="term" value="C:centrosome"/>
    <property type="evidence" value="ECO:0007669"/>
    <property type="project" value="UniProtKB-SubCell"/>
</dbReference>
<keyword evidence="8" id="KW-0723">Serine/threonine-protein kinase</keyword>
<dbReference type="PROSITE" id="PS00108">
    <property type="entry name" value="PROTEIN_KINASE_ST"/>
    <property type="match status" value="1"/>
</dbReference>
<comment type="function">
    <text evidence="19">Mediates phosphorylation of MECP2. May regulate ciliogenesis.</text>
</comment>
<comment type="subcellular location">
    <subcellularLocation>
        <location evidence="2">Cytoplasm</location>
        <location evidence="2">Cytoskeleton</location>
        <location evidence="2">Cilium basal body</location>
    </subcellularLocation>
    <subcellularLocation>
        <location evidence="4">Cytoplasm</location>
        <location evidence="4">Cytoskeleton</location>
        <location evidence="4">Microtubule organizing center</location>
        <location evidence="4">Centrosome</location>
    </subcellularLocation>
    <subcellularLocation>
        <location evidence="3">Nucleus</location>
    </subcellularLocation>
</comment>
<evidence type="ECO:0000256" key="10">
    <source>
        <dbReference type="ARBA" id="ARBA00022679"/>
    </source>
</evidence>
<evidence type="ECO:0000256" key="22">
    <source>
        <dbReference type="SAM" id="MobiDB-lite"/>
    </source>
</evidence>
<dbReference type="AlphaFoldDB" id="A0A3P8QM22"/>
<dbReference type="GO" id="GO:0005634">
    <property type="term" value="C:nucleus"/>
    <property type="evidence" value="ECO:0007669"/>
    <property type="project" value="UniProtKB-SubCell"/>
</dbReference>
<dbReference type="Ensembl" id="ENSACLT00000030731.2">
    <property type="protein sequence ID" value="ENSACLP00000030024.2"/>
    <property type="gene ID" value="ENSACLG00000020255.2"/>
</dbReference>
<reference evidence="24" key="2">
    <citation type="submission" date="2025-08" db="UniProtKB">
        <authorList>
            <consortium name="Ensembl"/>
        </authorList>
    </citation>
    <scope>IDENTIFICATION</scope>
</reference>
<comment type="cofactor">
    <cofactor evidence="1">
        <name>Mg(2+)</name>
        <dbReference type="ChEBI" id="CHEBI:18420"/>
    </cofactor>
</comment>
<evidence type="ECO:0000256" key="4">
    <source>
        <dbReference type="ARBA" id="ARBA00004300"/>
    </source>
</evidence>
<feature type="compositionally biased region" description="Polar residues" evidence="22">
    <location>
        <begin position="336"/>
        <end position="350"/>
    </location>
</feature>
<feature type="compositionally biased region" description="Polar residues" evidence="22">
    <location>
        <begin position="888"/>
        <end position="901"/>
    </location>
</feature>
<evidence type="ECO:0000256" key="1">
    <source>
        <dbReference type="ARBA" id="ARBA00001946"/>
    </source>
</evidence>
<feature type="compositionally biased region" description="Polar residues" evidence="22">
    <location>
        <begin position="432"/>
        <end position="442"/>
    </location>
</feature>
<keyword evidence="11" id="KW-0547">Nucleotide-binding</keyword>
<feature type="compositionally biased region" description="Low complexity" evidence="22">
    <location>
        <begin position="453"/>
        <end position="484"/>
    </location>
</feature>
<evidence type="ECO:0000256" key="8">
    <source>
        <dbReference type="ARBA" id="ARBA00022527"/>
    </source>
</evidence>
<dbReference type="Bgee" id="ENSACLG00000020255">
    <property type="expression patterns" value="Expressed in brain and 1 other cell type or tissue"/>
</dbReference>
<dbReference type="InterPro" id="IPR000719">
    <property type="entry name" value="Prot_kinase_dom"/>
</dbReference>
<accession>A0A3P8QM22</accession>
<evidence type="ECO:0000256" key="9">
    <source>
        <dbReference type="ARBA" id="ARBA00022553"/>
    </source>
</evidence>
<dbReference type="EC" id="2.7.11.22" evidence="6"/>
<keyword evidence="16" id="KW-0966">Cell projection</keyword>
<evidence type="ECO:0000256" key="19">
    <source>
        <dbReference type="ARBA" id="ARBA00053703"/>
    </source>
</evidence>
<evidence type="ECO:0000256" key="5">
    <source>
        <dbReference type="ARBA" id="ARBA00006485"/>
    </source>
</evidence>
<feature type="region of interest" description="Disordered" evidence="22">
    <location>
        <begin position="871"/>
        <end position="911"/>
    </location>
</feature>
<dbReference type="SUPFAM" id="SSF56112">
    <property type="entry name" value="Protein kinase-like (PK-like)"/>
    <property type="match status" value="1"/>
</dbReference>
<organism evidence="24 25">
    <name type="scientific">Astatotilapia calliptera</name>
    <name type="common">Eastern happy</name>
    <name type="synonym">Chromis callipterus</name>
    <dbReference type="NCBI Taxonomy" id="8154"/>
    <lineage>
        <taxon>Eukaryota</taxon>
        <taxon>Metazoa</taxon>
        <taxon>Chordata</taxon>
        <taxon>Craniata</taxon>
        <taxon>Vertebrata</taxon>
        <taxon>Euteleostomi</taxon>
        <taxon>Actinopterygii</taxon>
        <taxon>Neopterygii</taxon>
        <taxon>Teleostei</taxon>
        <taxon>Neoteleostei</taxon>
        <taxon>Acanthomorphata</taxon>
        <taxon>Ovalentaria</taxon>
        <taxon>Cichlomorphae</taxon>
        <taxon>Cichliformes</taxon>
        <taxon>Cichlidae</taxon>
        <taxon>African cichlids</taxon>
        <taxon>Pseudocrenilabrinae</taxon>
        <taxon>Haplochromini</taxon>
        <taxon>Astatotilapia</taxon>
    </lineage>
</organism>
<evidence type="ECO:0000256" key="16">
    <source>
        <dbReference type="ARBA" id="ARBA00023273"/>
    </source>
</evidence>
<dbReference type="GeneTree" id="ENSGT00940000157355"/>
<evidence type="ECO:0000313" key="24">
    <source>
        <dbReference type="Ensembl" id="ENSACLP00000030024.2"/>
    </source>
</evidence>
<dbReference type="InterPro" id="IPR011009">
    <property type="entry name" value="Kinase-like_dom_sf"/>
</dbReference>
<evidence type="ECO:0000256" key="17">
    <source>
        <dbReference type="ARBA" id="ARBA00047811"/>
    </source>
</evidence>
<comment type="similarity">
    <text evidence="5">Belongs to the protein kinase superfamily. CMGC Ser/Thr protein kinase family. CDC2/CDKX subfamily.</text>
</comment>
<feature type="region of interest" description="Disordered" evidence="22">
    <location>
        <begin position="789"/>
        <end position="857"/>
    </location>
</feature>
<keyword evidence="13" id="KW-0067">ATP-binding</keyword>
<dbReference type="SMART" id="SM00220">
    <property type="entry name" value="S_TKc"/>
    <property type="match status" value="1"/>
</dbReference>
<evidence type="ECO:0000256" key="6">
    <source>
        <dbReference type="ARBA" id="ARBA00012425"/>
    </source>
</evidence>
<dbReference type="GO" id="GO:0005524">
    <property type="term" value="F:ATP binding"/>
    <property type="evidence" value="ECO:0007669"/>
    <property type="project" value="UniProtKB-KW"/>
</dbReference>
<feature type="compositionally biased region" description="Basic and acidic residues" evidence="22">
    <location>
        <begin position="383"/>
        <end position="393"/>
    </location>
</feature>
<evidence type="ECO:0000256" key="21">
    <source>
        <dbReference type="ARBA" id="ARBA00068080"/>
    </source>
</evidence>
<feature type="region of interest" description="Disordered" evidence="22">
    <location>
        <begin position="375"/>
        <end position="597"/>
    </location>
</feature>
<dbReference type="PANTHER" id="PTHR24055">
    <property type="entry name" value="MITOGEN-ACTIVATED PROTEIN KINASE"/>
    <property type="match status" value="1"/>
</dbReference>
<feature type="region of interest" description="Disordered" evidence="22">
    <location>
        <begin position="271"/>
        <end position="356"/>
    </location>
</feature>
<keyword evidence="10" id="KW-0808">Transferase</keyword>
<dbReference type="Gene3D" id="1.10.510.10">
    <property type="entry name" value="Transferase(Phosphotransferase) domain 1"/>
    <property type="match status" value="1"/>
</dbReference>
<feature type="compositionally biased region" description="Polar residues" evidence="22">
    <location>
        <begin position="546"/>
        <end position="563"/>
    </location>
</feature>
<dbReference type="Gene3D" id="3.30.200.20">
    <property type="entry name" value="Phosphorylase Kinase, domain 1"/>
    <property type="match status" value="1"/>
</dbReference>
<keyword evidence="9" id="KW-0597">Phosphoprotein</keyword>
<evidence type="ECO:0000256" key="11">
    <source>
        <dbReference type="ARBA" id="ARBA00022741"/>
    </source>
</evidence>
<comment type="catalytic activity">
    <reaction evidence="18">
        <text>L-seryl-[protein] + ATP = O-phospho-L-seryl-[protein] + ADP + H(+)</text>
        <dbReference type="Rhea" id="RHEA:17989"/>
        <dbReference type="Rhea" id="RHEA-COMP:9863"/>
        <dbReference type="Rhea" id="RHEA-COMP:11604"/>
        <dbReference type="ChEBI" id="CHEBI:15378"/>
        <dbReference type="ChEBI" id="CHEBI:29999"/>
        <dbReference type="ChEBI" id="CHEBI:30616"/>
        <dbReference type="ChEBI" id="CHEBI:83421"/>
        <dbReference type="ChEBI" id="CHEBI:456216"/>
        <dbReference type="EC" id="2.7.11.22"/>
    </reaction>
</comment>
<dbReference type="InterPro" id="IPR050117">
    <property type="entry name" value="MAPK"/>
</dbReference>
<keyword evidence="7" id="KW-0963">Cytoplasm</keyword>
<evidence type="ECO:0000256" key="3">
    <source>
        <dbReference type="ARBA" id="ARBA00004123"/>
    </source>
</evidence>